<sequence>METQNEFIVHLSELRKRLVYIIIWFFITLCVGLYVSPHVMLYIKTQPAAVNIEWNVFSMTDGMFIYMKCAFLVSILFTLPLALYHIWAFVKPGLTVREAKGTLSFVPASFLLFLLGVCFSYYIVFPSMVSFMAKINGSIGAVETYGIDRYFSFMFSVIFPIGVTFEMPVVVLFLTKLGMLDPGKLKKSRKYAYLALVFVGSSISPPDFVSHLSVTVPLILLFELSIIVSAWYSQKMKRS</sequence>
<accession>A0ABW0W2A5</accession>
<comment type="subcellular location">
    <subcellularLocation>
        <location evidence="5">Cell membrane</location>
        <topology evidence="5">Multi-pass membrane protein</topology>
    </subcellularLocation>
    <subcellularLocation>
        <location evidence="1">Membrane</location>
        <topology evidence="1">Multi-pass membrane protein</topology>
    </subcellularLocation>
</comment>
<protein>
    <recommendedName>
        <fullName evidence="5">Sec-independent protein translocase protein TatC</fullName>
    </recommendedName>
</protein>
<feature type="transmembrane region" description="Helical" evidence="5">
    <location>
        <begin position="18"/>
        <end position="43"/>
    </location>
</feature>
<keyword evidence="5" id="KW-0653">Protein transport</keyword>
<dbReference type="PANTHER" id="PTHR30371:SF0">
    <property type="entry name" value="SEC-INDEPENDENT PROTEIN TRANSLOCASE PROTEIN TATC, CHLOROPLASTIC-RELATED"/>
    <property type="match status" value="1"/>
</dbReference>
<keyword evidence="4 5" id="KW-0472">Membrane</keyword>
<keyword evidence="7" id="KW-1185">Reference proteome</keyword>
<name>A0ABW0W2A5_9BACL</name>
<dbReference type="EMBL" id="JBHSOW010000095">
    <property type="protein sequence ID" value="MFC5652303.1"/>
    <property type="molecule type" value="Genomic_DNA"/>
</dbReference>
<comment type="caution">
    <text evidence="5">Lacks conserved residue(s) required for the propagation of feature annotation.</text>
</comment>
<evidence type="ECO:0000256" key="5">
    <source>
        <dbReference type="HAMAP-Rule" id="MF_00902"/>
    </source>
</evidence>
<gene>
    <name evidence="5 6" type="primary">tatC</name>
    <name evidence="6" type="ORF">ACFPYJ_24960</name>
</gene>
<keyword evidence="2 5" id="KW-0812">Transmembrane</keyword>
<dbReference type="HAMAP" id="MF_00902">
    <property type="entry name" value="TatC"/>
    <property type="match status" value="1"/>
</dbReference>
<dbReference type="InterPro" id="IPR002033">
    <property type="entry name" value="TatC"/>
</dbReference>
<feature type="transmembrane region" description="Helical" evidence="5">
    <location>
        <begin position="153"/>
        <end position="179"/>
    </location>
</feature>
<proteinExistence type="inferred from homology"/>
<evidence type="ECO:0000256" key="3">
    <source>
        <dbReference type="ARBA" id="ARBA00022989"/>
    </source>
</evidence>
<comment type="subunit">
    <text evidence="5">Forms a complex with TatA.</text>
</comment>
<dbReference type="PANTHER" id="PTHR30371">
    <property type="entry name" value="SEC-INDEPENDENT PROTEIN TRANSLOCASE PROTEIN TATC"/>
    <property type="match status" value="1"/>
</dbReference>
<feature type="transmembrane region" description="Helical" evidence="5">
    <location>
        <begin position="102"/>
        <end position="124"/>
    </location>
</feature>
<keyword evidence="3 5" id="KW-1133">Transmembrane helix</keyword>
<dbReference type="PROSITE" id="PS01218">
    <property type="entry name" value="TATC"/>
    <property type="match status" value="1"/>
</dbReference>
<dbReference type="Pfam" id="PF00902">
    <property type="entry name" value="TatC"/>
    <property type="match status" value="1"/>
</dbReference>
<keyword evidence="5" id="KW-0811">Translocation</keyword>
<comment type="function">
    <text evidence="5">Part of the twin-arginine translocation (Tat) system that transports large folded proteins containing a characteristic twin-arginine motif in their signal peptide across membranes.</text>
</comment>
<organism evidence="6 7">
    <name type="scientific">Paenibacillus solisilvae</name>
    <dbReference type="NCBI Taxonomy" id="2486751"/>
    <lineage>
        <taxon>Bacteria</taxon>
        <taxon>Bacillati</taxon>
        <taxon>Bacillota</taxon>
        <taxon>Bacilli</taxon>
        <taxon>Bacillales</taxon>
        <taxon>Paenibacillaceae</taxon>
        <taxon>Paenibacillus</taxon>
    </lineage>
</organism>
<dbReference type="Proteomes" id="UP001596047">
    <property type="component" value="Unassembled WGS sequence"/>
</dbReference>
<dbReference type="NCBIfam" id="TIGR00945">
    <property type="entry name" value="tatC"/>
    <property type="match status" value="1"/>
</dbReference>
<evidence type="ECO:0000313" key="6">
    <source>
        <dbReference type="EMBL" id="MFC5652303.1"/>
    </source>
</evidence>
<dbReference type="InterPro" id="IPR019820">
    <property type="entry name" value="Sec-indep_translocase_CS"/>
</dbReference>
<comment type="similarity">
    <text evidence="5">Belongs to the TatC family.</text>
</comment>
<feature type="transmembrane region" description="Helical" evidence="5">
    <location>
        <begin position="63"/>
        <end position="90"/>
    </location>
</feature>
<dbReference type="RefSeq" id="WP_379190938.1">
    <property type="nucleotide sequence ID" value="NZ_JBHSOW010000095.1"/>
</dbReference>
<comment type="caution">
    <text evidence="6">The sequence shown here is derived from an EMBL/GenBank/DDBJ whole genome shotgun (WGS) entry which is preliminary data.</text>
</comment>
<evidence type="ECO:0000256" key="1">
    <source>
        <dbReference type="ARBA" id="ARBA00004141"/>
    </source>
</evidence>
<dbReference type="PRINTS" id="PR01840">
    <property type="entry name" value="TATCFAMILY"/>
</dbReference>
<keyword evidence="5" id="KW-1003">Cell membrane</keyword>
<evidence type="ECO:0000256" key="2">
    <source>
        <dbReference type="ARBA" id="ARBA00022692"/>
    </source>
</evidence>
<evidence type="ECO:0000256" key="4">
    <source>
        <dbReference type="ARBA" id="ARBA00023136"/>
    </source>
</evidence>
<keyword evidence="5" id="KW-0813">Transport</keyword>
<reference evidence="7" key="1">
    <citation type="journal article" date="2019" name="Int. J. Syst. Evol. Microbiol.">
        <title>The Global Catalogue of Microorganisms (GCM) 10K type strain sequencing project: providing services to taxonomists for standard genome sequencing and annotation.</title>
        <authorList>
            <consortium name="The Broad Institute Genomics Platform"/>
            <consortium name="The Broad Institute Genome Sequencing Center for Infectious Disease"/>
            <person name="Wu L."/>
            <person name="Ma J."/>
        </authorList>
    </citation>
    <scope>NUCLEOTIDE SEQUENCE [LARGE SCALE GENOMIC DNA]</scope>
    <source>
        <strain evidence="7">CGMCC 1.3240</strain>
    </source>
</reference>
<feature type="transmembrane region" description="Helical" evidence="5">
    <location>
        <begin position="214"/>
        <end position="233"/>
    </location>
</feature>
<evidence type="ECO:0000313" key="7">
    <source>
        <dbReference type="Proteomes" id="UP001596047"/>
    </source>
</evidence>